<reference evidence="1 2" key="1">
    <citation type="submission" date="2017-09" db="EMBL/GenBank/DDBJ databases">
        <title>Large-scale bioinformatics analysis of Bacillus genomes uncovers conserved roles of natural products in bacterial physiology.</title>
        <authorList>
            <consortium name="Agbiome Team Llc"/>
            <person name="Bleich R.M."/>
            <person name="Grubbs K.J."/>
            <person name="Santa Maria K.C."/>
            <person name="Allen S.E."/>
            <person name="Farag S."/>
            <person name="Shank E.A."/>
            <person name="Bowers A."/>
        </authorList>
    </citation>
    <scope>NUCLEOTIDE SEQUENCE [LARGE SCALE GENOMIC DNA]</scope>
    <source>
        <strain evidence="1 2">AFS083043</strain>
    </source>
</reference>
<gene>
    <name evidence="1" type="ORF">COI93_16665</name>
</gene>
<sequence length="95" mass="11171">MKFILSLLFWKSTPIYPIMNKIDSEKSLKFMKALIIIVLTFLSVIRWEAVFKDKSTTNQSQDLVFLTVTPSLLLTHHLLPRLYKLAIYYLSIIHK</sequence>
<name>A0A2B0M486_BACCE</name>
<proteinExistence type="predicted"/>
<organism evidence="1 2">
    <name type="scientific">Bacillus cereus</name>
    <dbReference type="NCBI Taxonomy" id="1396"/>
    <lineage>
        <taxon>Bacteria</taxon>
        <taxon>Bacillati</taxon>
        <taxon>Bacillota</taxon>
        <taxon>Bacilli</taxon>
        <taxon>Bacillales</taxon>
        <taxon>Bacillaceae</taxon>
        <taxon>Bacillus</taxon>
        <taxon>Bacillus cereus group</taxon>
    </lineage>
</organism>
<dbReference type="EMBL" id="NUWN01000064">
    <property type="protein sequence ID" value="PFK35759.1"/>
    <property type="molecule type" value="Genomic_DNA"/>
</dbReference>
<protein>
    <submittedName>
        <fullName evidence="1">Uncharacterized protein</fullName>
    </submittedName>
</protein>
<dbReference type="Proteomes" id="UP000242656">
    <property type="component" value="Unassembled WGS sequence"/>
</dbReference>
<evidence type="ECO:0000313" key="2">
    <source>
        <dbReference type="Proteomes" id="UP000242656"/>
    </source>
</evidence>
<evidence type="ECO:0000313" key="1">
    <source>
        <dbReference type="EMBL" id="PFK35759.1"/>
    </source>
</evidence>
<comment type="caution">
    <text evidence="1">The sequence shown here is derived from an EMBL/GenBank/DDBJ whole genome shotgun (WGS) entry which is preliminary data.</text>
</comment>
<dbReference type="AlphaFoldDB" id="A0A2B0M486"/>
<accession>A0A2B0M486</accession>